<keyword evidence="8" id="KW-1185">Reference proteome</keyword>
<reference evidence="7 8" key="1">
    <citation type="submission" date="2020-08" db="EMBL/GenBank/DDBJ databases">
        <title>Genomic Encyclopedia of Type Strains, Phase IV (KMG-IV): sequencing the most valuable type-strain genomes for metagenomic binning, comparative biology and taxonomic classification.</title>
        <authorList>
            <person name="Goeker M."/>
        </authorList>
    </citation>
    <scope>NUCLEOTIDE SEQUENCE [LARGE SCALE GENOMIC DNA]</scope>
    <source>
        <strain evidence="7 8">DSM 22975</strain>
    </source>
</reference>
<dbReference type="Pfam" id="PF02897">
    <property type="entry name" value="Peptidase_S9_N"/>
    <property type="match status" value="1"/>
</dbReference>
<dbReference type="Gene3D" id="3.40.50.1820">
    <property type="entry name" value="alpha/beta hydrolase"/>
    <property type="match status" value="1"/>
</dbReference>
<dbReference type="RefSeq" id="WP_188027683.1">
    <property type="nucleotide sequence ID" value="NZ_JACHGR010000011.1"/>
</dbReference>
<dbReference type="PANTHER" id="PTHR11757:SF19">
    <property type="entry name" value="PROLYL ENDOPEPTIDASE-LIKE"/>
    <property type="match status" value="1"/>
</dbReference>
<keyword evidence="4" id="KW-0720">Serine protease</keyword>
<dbReference type="SUPFAM" id="SSF53474">
    <property type="entry name" value="alpha/beta-Hydrolases"/>
    <property type="match status" value="1"/>
</dbReference>
<proteinExistence type="inferred from homology"/>
<dbReference type="GO" id="GO:0004252">
    <property type="term" value="F:serine-type endopeptidase activity"/>
    <property type="evidence" value="ECO:0007669"/>
    <property type="project" value="UniProtKB-EC"/>
</dbReference>
<evidence type="ECO:0000256" key="2">
    <source>
        <dbReference type="ARBA" id="ARBA00022670"/>
    </source>
</evidence>
<feature type="domain" description="Peptidase S9A N-terminal" evidence="6">
    <location>
        <begin position="7"/>
        <end position="405"/>
    </location>
</feature>
<keyword evidence="3 7" id="KW-0378">Hydrolase</keyword>
<comment type="caution">
    <text evidence="7">The sequence shown here is derived from an EMBL/GenBank/DDBJ whole genome shotgun (WGS) entry which is preliminary data.</text>
</comment>
<gene>
    <name evidence="7" type="ORF">HNR75_002915</name>
</gene>
<accession>A0A841GCR6</accession>
<keyword evidence="2" id="KW-0645">Protease</keyword>
<feature type="domain" description="Peptidase S9 prolyl oligopeptidase catalytic" evidence="5">
    <location>
        <begin position="467"/>
        <end position="678"/>
    </location>
</feature>
<dbReference type="InterPro" id="IPR001375">
    <property type="entry name" value="Peptidase_S9_cat"/>
</dbReference>
<dbReference type="InterPro" id="IPR002471">
    <property type="entry name" value="Pept_S9_AS"/>
</dbReference>
<dbReference type="InterPro" id="IPR051543">
    <property type="entry name" value="Serine_Peptidase_S9A"/>
</dbReference>
<evidence type="ECO:0000256" key="4">
    <source>
        <dbReference type="ARBA" id="ARBA00022825"/>
    </source>
</evidence>
<dbReference type="PROSITE" id="PS00708">
    <property type="entry name" value="PRO_ENDOPEP_SER"/>
    <property type="match status" value="1"/>
</dbReference>
<evidence type="ECO:0000256" key="3">
    <source>
        <dbReference type="ARBA" id="ARBA00022801"/>
    </source>
</evidence>
<dbReference type="PANTHER" id="PTHR11757">
    <property type="entry name" value="PROTEASE FAMILY S9A OLIGOPEPTIDASE"/>
    <property type="match status" value="1"/>
</dbReference>
<dbReference type="Pfam" id="PF00326">
    <property type="entry name" value="Peptidase_S9"/>
    <property type="match status" value="1"/>
</dbReference>
<comment type="similarity">
    <text evidence="1">Belongs to the peptidase S9A family.</text>
</comment>
<dbReference type="InterPro" id="IPR002470">
    <property type="entry name" value="Peptidase_S9A"/>
</dbReference>
<evidence type="ECO:0000259" key="5">
    <source>
        <dbReference type="Pfam" id="PF00326"/>
    </source>
</evidence>
<dbReference type="GO" id="GO:0006508">
    <property type="term" value="P:proteolysis"/>
    <property type="evidence" value="ECO:0007669"/>
    <property type="project" value="UniProtKB-KW"/>
</dbReference>
<dbReference type="EC" id="3.4.21.83" evidence="7"/>
<evidence type="ECO:0000313" key="8">
    <source>
        <dbReference type="Proteomes" id="UP000585721"/>
    </source>
</evidence>
<dbReference type="AlphaFoldDB" id="A0A841GCR6"/>
<dbReference type="SUPFAM" id="SSF50993">
    <property type="entry name" value="Peptidase/esterase 'gauge' domain"/>
    <property type="match status" value="1"/>
</dbReference>
<dbReference type="Gene3D" id="2.130.10.120">
    <property type="entry name" value="Prolyl oligopeptidase, N-terminal domain"/>
    <property type="match status" value="1"/>
</dbReference>
<dbReference type="EMBL" id="JACHGR010000011">
    <property type="protein sequence ID" value="MBB6056968.1"/>
    <property type="molecule type" value="Genomic_DNA"/>
</dbReference>
<dbReference type="InterPro" id="IPR029058">
    <property type="entry name" value="AB_hydrolase_fold"/>
</dbReference>
<name>A0A841GCR6_9GAMM</name>
<dbReference type="InterPro" id="IPR023302">
    <property type="entry name" value="Pept_S9A_N"/>
</dbReference>
<evidence type="ECO:0000256" key="1">
    <source>
        <dbReference type="ARBA" id="ARBA00005228"/>
    </source>
</evidence>
<evidence type="ECO:0000259" key="6">
    <source>
        <dbReference type="Pfam" id="PF02897"/>
    </source>
</evidence>
<dbReference type="PRINTS" id="PR00862">
    <property type="entry name" value="PROLIGOPTASE"/>
</dbReference>
<sequence>MNSILPPIATQHPHSLTFHGDERIDPYYWLRDDTRSNPEVLDYLHAENGYTEAMLRPTEALQQTLYQEMVDRQLPDDSSVPYYLKGYWYRSRYLPEQEYPLYERLAARPDAPTELLLDGNQRAADVDFYDLGALEVSPSNHWMACSEDFVSRRQYQIGVRNLQTGEWLPDRVENTSGDIVWSADSAGFFYVRLDSETLLPYQVWYHVLGADPAQDKLVYEEADNTYYLHISHSRSEEYLLISLSSTLSSEVHLLSLKTPHGTPTLFLARRRGHEYGVDHFQQHFYVRSNREGRNFAIYLADDGAEQYWQCLLPVREQVLLQDFVLFRNAMFVEERDAGLTRLRQLDLLGQEIRTIAVDDPAYVLWLSTNPDPDNPEFRYGYASLTTPTTHYALDIASGERKMLKRQPVLGDFKPEYYQSQRLWITARDGTQVPVSLVYRKELYQPGQNPLLVYGYGAYGLSEDPYFASSRLSLLDRGFIFAIAHVRGGEELGRHWYEQGRQQHKMNSFTDFIDATDGILAAGYGDPRRVFATGGSAGGLLMGAVINMAPERYLGVVAVVPFVDTLTSMLDESIPLTTGEYDEWGDPRDPAVYQYIKNYSPYDQVKAQAYPHLLVVSGLHDSQVQYWEPAKWVAKLRASKTDDHLLLLSMDMDAGHGGKSGRYRYFLDIAQEYAFMLALADTSINSASI</sequence>
<evidence type="ECO:0000313" key="7">
    <source>
        <dbReference type="EMBL" id="MBB6056968.1"/>
    </source>
</evidence>
<organism evidence="7 8">
    <name type="scientific">Tolumonas osonensis</name>
    <dbReference type="NCBI Taxonomy" id="675874"/>
    <lineage>
        <taxon>Bacteria</taxon>
        <taxon>Pseudomonadati</taxon>
        <taxon>Pseudomonadota</taxon>
        <taxon>Gammaproteobacteria</taxon>
        <taxon>Aeromonadales</taxon>
        <taxon>Aeromonadaceae</taxon>
        <taxon>Tolumonas</taxon>
    </lineage>
</organism>
<dbReference type="Proteomes" id="UP000585721">
    <property type="component" value="Unassembled WGS sequence"/>
</dbReference>
<protein>
    <submittedName>
        <fullName evidence="7">Oligopeptidase B</fullName>
        <ecNumber evidence="7">3.4.21.83</ecNumber>
    </submittedName>
</protein>